<proteinExistence type="predicted"/>
<sequence length="157" mass="17018">MPAPGTLFEAVAAFRALETSVDRELFRKTEIPSQRALAIEMRTANPAASAGAYMKRKRGVGEAKPRARPASGHQVTGPRKQWSDRLSICGGNDPWGFLFSFLLPFCFSPPRSTDVTRAFRSGPAAAETRRYVEDFPFFRGGVRPGAAAAAATQGGWV</sequence>
<dbReference type="EMBL" id="MU001679">
    <property type="protein sequence ID" value="KAF2457759.1"/>
    <property type="molecule type" value="Genomic_DNA"/>
</dbReference>
<evidence type="ECO:0000313" key="2">
    <source>
        <dbReference type="EMBL" id="KAF2457759.1"/>
    </source>
</evidence>
<feature type="region of interest" description="Disordered" evidence="1">
    <location>
        <begin position="57"/>
        <end position="79"/>
    </location>
</feature>
<evidence type="ECO:0000313" key="3">
    <source>
        <dbReference type="Proteomes" id="UP000799766"/>
    </source>
</evidence>
<protein>
    <submittedName>
        <fullName evidence="2">Uncharacterized protein</fullName>
    </submittedName>
</protein>
<keyword evidence="3" id="KW-1185">Reference proteome</keyword>
<evidence type="ECO:0000256" key="1">
    <source>
        <dbReference type="SAM" id="MobiDB-lite"/>
    </source>
</evidence>
<dbReference type="Proteomes" id="UP000799766">
    <property type="component" value="Unassembled WGS sequence"/>
</dbReference>
<reference evidence="2" key="1">
    <citation type="journal article" date="2020" name="Stud. Mycol.">
        <title>101 Dothideomycetes genomes: a test case for predicting lifestyles and emergence of pathogens.</title>
        <authorList>
            <person name="Haridas S."/>
            <person name="Albert R."/>
            <person name="Binder M."/>
            <person name="Bloem J."/>
            <person name="Labutti K."/>
            <person name="Salamov A."/>
            <person name="Andreopoulos B."/>
            <person name="Baker S."/>
            <person name="Barry K."/>
            <person name="Bills G."/>
            <person name="Bluhm B."/>
            <person name="Cannon C."/>
            <person name="Castanera R."/>
            <person name="Culley D."/>
            <person name="Daum C."/>
            <person name="Ezra D."/>
            <person name="Gonzalez J."/>
            <person name="Henrissat B."/>
            <person name="Kuo A."/>
            <person name="Liang C."/>
            <person name="Lipzen A."/>
            <person name="Lutzoni F."/>
            <person name="Magnuson J."/>
            <person name="Mondo S."/>
            <person name="Nolan M."/>
            <person name="Ohm R."/>
            <person name="Pangilinan J."/>
            <person name="Park H.-J."/>
            <person name="Ramirez L."/>
            <person name="Alfaro M."/>
            <person name="Sun H."/>
            <person name="Tritt A."/>
            <person name="Yoshinaga Y."/>
            <person name="Zwiers L.-H."/>
            <person name="Turgeon B."/>
            <person name="Goodwin S."/>
            <person name="Spatafora J."/>
            <person name="Crous P."/>
            <person name="Grigoriev I."/>
        </authorList>
    </citation>
    <scope>NUCLEOTIDE SEQUENCE</scope>
    <source>
        <strain evidence="2">ATCC 16933</strain>
    </source>
</reference>
<name>A0A6A6P1J0_9PEZI</name>
<gene>
    <name evidence="2" type="ORF">BDY21DRAFT_16177</name>
</gene>
<accession>A0A6A6P1J0</accession>
<organism evidence="2 3">
    <name type="scientific">Lineolata rhizophorae</name>
    <dbReference type="NCBI Taxonomy" id="578093"/>
    <lineage>
        <taxon>Eukaryota</taxon>
        <taxon>Fungi</taxon>
        <taxon>Dikarya</taxon>
        <taxon>Ascomycota</taxon>
        <taxon>Pezizomycotina</taxon>
        <taxon>Dothideomycetes</taxon>
        <taxon>Dothideomycetes incertae sedis</taxon>
        <taxon>Lineolatales</taxon>
        <taxon>Lineolataceae</taxon>
        <taxon>Lineolata</taxon>
    </lineage>
</organism>
<dbReference type="AlphaFoldDB" id="A0A6A6P1J0"/>